<gene>
    <name evidence="2" type="ORF">LPLAT_LOCUS11</name>
</gene>
<name>A0AAV2MZN3_9HYME</name>
<sequence>MLSGALCRIRVQATWRKVRLCYDSGFQARRVLRNDSSAVTVPGTTSVSAPIVCCYASSFSLSTISSTFSSTISSSSYSSVSLFLGGYDNDGGGGGEDDEDEDDDDDDDDDDDEDDDNDDDDDDDGSSGDGDNDDDKSTRRSLSCLCLNRQFHHRETYR</sequence>
<dbReference type="EMBL" id="OZ034824">
    <property type="protein sequence ID" value="CAL1673013.1"/>
    <property type="molecule type" value="Genomic_DNA"/>
</dbReference>
<feature type="region of interest" description="Disordered" evidence="1">
    <location>
        <begin position="87"/>
        <end position="139"/>
    </location>
</feature>
<evidence type="ECO:0000256" key="1">
    <source>
        <dbReference type="SAM" id="MobiDB-lite"/>
    </source>
</evidence>
<organism evidence="2 3">
    <name type="scientific">Lasius platythorax</name>
    <dbReference type="NCBI Taxonomy" id="488582"/>
    <lineage>
        <taxon>Eukaryota</taxon>
        <taxon>Metazoa</taxon>
        <taxon>Ecdysozoa</taxon>
        <taxon>Arthropoda</taxon>
        <taxon>Hexapoda</taxon>
        <taxon>Insecta</taxon>
        <taxon>Pterygota</taxon>
        <taxon>Neoptera</taxon>
        <taxon>Endopterygota</taxon>
        <taxon>Hymenoptera</taxon>
        <taxon>Apocrita</taxon>
        <taxon>Aculeata</taxon>
        <taxon>Formicoidea</taxon>
        <taxon>Formicidae</taxon>
        <taxon>Formicinae</taxon>
        <taxon>Lasius</taxon>
        <taxon>Lasius</taxon>
    </lineage>
</organism>
<dbReference type="AlphaFoldDB" id="A0AAV2MZN3"/>
<dbReference type="Proteomes" id="UP001497644">
    <property type="component" value="Chromosome 1"/>
</dbReference>
<feature type="compositionally biased region" description="Acidic residues" evidence="1">
    <location>
        <begin position="95"/>
        <end position="134"/>
    </location>
</feature>
<evidence type="ECO:0000313" key="3">
    <source>
        <dbReference type="Proteomes" id="UP001497644"/>
    </source>
</evidence>
<reference evidence="2 3" key="1">
    <citation type="submission" date="2024-04" db="EMBL/GenBank/DDBJ databases">
        <authorList>
            <consortium name="Molecular Ecology Group"/>
        </authorList>
    </citation>
    <scope>NUCLEOTIDE SEQUENCE [LARGE SCALE GENOMIC DNA]</scope>
</reference>
<evidence type="ECO:0000313" key="2">
    <source>
        <dbReference type="EMBL" id="CAL1673013.1"/>
    </source>
</evidence>
<accession>A0AAV2MZN3</accession>
<protein>
    <submittedName>
        <fullName evidence="2">Uncharacterized protein</fullName>
    </submittedName>
</protein>
<proteinExistence type="predicted"/>
<keyword evidence="3" id="KW-1185">Reference proteome</keyword>